<keyword evidence="6" id="KW-0547">Nucleotide-binding</keyword>
<dbReference type="InterPro" id="IPR036097">
    <property type="entry name" value="HisK_dim/P_sf"/>
</dbReference>
<dbReference type="PANTHER" id="PTHR44936">
    <property type="entry name" value="SENSOR PROTEIN CREC"/>
    <property type="match status" value="1"/>
</dbReference>
<evidence type="ECO:0000256" key="3">
    <source>
        <dbReference type="ARBA" id="ARBA00012438"/>
    </source>
</evidence>
<evidence type="ECO:0000256" key="6">
    <source>
        <dbReference type="ARBA" id="ARBA00022741"/>
    </source>
</evidence>
<dbReference type="InterPro" id="IPR005467">
    <property type="entry name" value="His_kinase_dom"/>
</dbReference>
<evidence type="ECO:0000256" key="9">
    <source>
        <dbReference type="SAM" id="Phobius"/>
    </source>
</evidence>
<dbReference type="AlphaFoldDB" id="A0A7X1G1C3"/>
<dbReference type="PANTHER" id="PTHR44936:SF10">
    <property type="entry name" value="SENSOR PROTEIN RSTB"/>
    <property type="match status" value="1"/>
</dbReference>
<dbReference type="InterPro" id="IPR050980">
    <property type="entry name" value="2C_sensor_his_kinase"/>
</dbReference>
<evidence type="ECO:0000256" key="7">
    <source>
        <dbReference type="ARBA" id="ARBA00022777"/>
    </source>
</evidence>
<evidence type="ECO:0000313" key="12">
    <source>
        <dbReference type="EMBL" id="MBC2670187.1"/>
    </source>
</evidence>
<evidence type="ECO:0000259" key="11">
    <source>
        <dbReference type="PROSITE" id="PS50885"/>
    </source>
</evidence>
<keyword evidence="4" id="KW-0597">Phosphoprotein</keyword>
<dbReference type="CDD" id="cd06225">
    <property type="entry name" value="HAMP"/>
    <property type="match status" value="1"/>
</dbReference>
<feature type="transmembrane region" description="Helical" evidence="9">
    <location>
        <begin position="14"/>
        <end position="36"/>
    </location>
</feature>
<reference evidence="12 13" key="1">
    <citation type="submission" date="2020-08" db="EMBL/GenBank/DDBJ databases">
        <title>The genome sequence of type strain Novosphingobium piscinae KCTC 42194.</title>
        <authorList>
            <person name="Liu Y."/>
        </authorList>
    </citation>
    <scope>NUCLEOTIDE SEQUENCE [LARGE SCALE GENOMIC DNA]</scope>
    <source>
        <strain evidence="12 13">KCTC 42194</strain>
    </source>
</reference>
<dbReference type="Pfam" id="PF00672">
    <property type="entry name" value="HAMP"/>
    <property type="match status" value="1"/>
</dbReference>
<name>A0A7X1G1C3_9SPHN</name>
<dbReference type="SMART" id="SM00304">
    <property type="entry name" value="HAMP"/>
    <property type="match status" value="1"/>
</dbReference>
<comment type="caution">
    <text evidence="12">The sequence shown here is derived from an EMBL/GenBank/DDBJ whole genome shotgun (WGS) entry which is preliminary data.</text>
</comment>
<comment type="catalytic activity">
    <reaction evidence="1">
        <text>ATP + protein L-histidine = ADP + protein N-phospho-L-histidine.</text>
        <dbReference type="EC" id="2.7.13.3"/>
    </reaction>
</comment>
<dbReference type="SUPFAM" id="SSF158472">
    <property type="entry name" value="HAMP domain-like"/>
    <property type="match status" value="1"/>
</dbReference>
<dbReference type="GO" id="GO:0000155">
    <property type="term" value="F:phosphorelay sensor kinase activity"/>
    <property type="evidence" value="ECO:0007669"/>
    <property type="project" value="InterPro"/>
</dbReference>
<dbReference type="SUPFAM" id="SSF55874">
    <property type="entry name" value="ATPase domain of HSP90 chaperone/DNA topoisomerase II/histidine kinase"/>
    <property type="match status" value="1"/>
</dbReference>
<feature type="domain" description="HAMP" evidence="11">
    <location>
        <begin position="185"/>
        <end position="236"/>
    </location>
</feature>
<evidence type="ECO:0000256" key="4">
    <source>
        <dbReference type="ARBA" id="ARBA00022553"/>
    </source>
</evidence>
<feature type="domain" description="Histidine kinase" evidence="10">
    <location>
        <begin position="244"/>
        <end position="444"/>
    </location>
</feature>
<keyword evidence="9" id="KW-0812">Transmembrane</keyword>
<dbReference type="InterPro" id="IPR036890">
    <property type="entry name" value="HATPase_C_sf"/>
</dbReference>
<dbReference type="InterPro" id="IPR003660">
    <property type="entry name" value="HAMP_dom"/>
</dbReference>
<dbReference type="EC" id="2.7.13.3" evidence="3"/>
<keyword evidence="13" id="KW-1185">Reference proteome</keyword>
<keyword evidence="5" id="KW-0808">Transferase</keyword>
<evidence type="ECO:0000313" key="13">
    <source>
        <dbReference type="Proteomes" id="UP000551327"/>
    </source>
</evidence>
<dbReference type="RefSeq" id="WP_185680044.1">
    <property type="nucleotide sequence ID" value="NZ_JACLAX010000015.1"/>
</dbReference>
<keyword evidence="9" id="KW-0472">Membrane</keyword>
<dbReference type="EMBL" id="JACLAX010000015">
    <property type="protein sequence ID" value="MBC2670187.1"/>
    <property type="molecule type" value="Genomic_DNA"/>
</dbReference>
<organism evidence="12 13">
    <name type="scientific">Novosphingobium piscinae</name>
    <dbReference type="NCBI Taxonomy" id="1507448"/>
    <lineage>
        <taxon>Bacteria</taxon>
        <taxon>Pseudomonadati</taxon>
        <taxon>Pseudomonadota</taxon>
        <taxon>Alphaproteobacteria</taxon>
        <taxon>Sphingomonadales</taxon>
        <taxon>Sphingomonadaceae</taxon>
        <taxon>Novosphingobium</taxon>
    </lineage>
</organism>
<evidence type="ECO:0000256" key="8">
    <source>
        <dbReference type="ARBA" id="ARBA00022840"/>
    </source>
</evidence>
<gene>
    <name evidence="12" type="ORF">H7F53_13610</name>
</gene>
<dbReference type="InterPro" id="IPR004358">
    <property type="entry name" value="Sig_transdc_His_kin-like_C"/>
</dbReference>
<dbReference type="GO" id="GO:0005524">
    <property type="term" value="F:ATP binding"/>
    <property type="evidence" value="ECO:0007669"/>
    <property type="project" value="UniProtKB-KW"/>
</dbReference>
<dbReference type="PROSITE" id="PS50109">
    <property type="entry name" value="HIS_KIN"/>
    <property type="match status" value="1"/>
</dbReference>
<keyword evidence="9" id="KW-1133">Transmembrane helix</keyword>
<sequence length="447" mass="49243">MSVSATLRRWYERISLSLAARLLAIMLVILVADFVANSLMFERARTFVVNSEEVARAAEHLVVARRVLADAPRHSRPLVAHQLSTSRFHIDWRARRPAENDFAALPSLKDEIVQAQRELASADLQLVLVPLSRGGGMAGSALLPDGSELVFRSKRLVSWSLNWDLLLRFSLPSLLFFLVAWWLVRTSVAPLQRLVTAMRQVGTDDMELLPEAGQSEVRQLIRAFNRMNERIHQLLTSRTQTLLAVGHDLRTPLARLQLRVDGAPIDEATRGEMDEDISEMSELLASLQAFVESGQDSGPARAIDLAAMVRSQIDGAADAGLEVTYEGPDSLEIRAHPAGLRRAIANLLQNAHRYAGTAEVSLRPGDEWVELAVADRGPGIPEERLDDVRQPFTRLDDARARNTRGMGLGLAIVDRVIQAEGGRLDLANRPGGGLVATLLLPRTTTEA</sequence>
<dbReference type="Gene3D" id="1.10.287.130">
    <property type="match status" value="1"/>
</dbReference>
<evidence type="ECO:0000256" key="2">
    <source>
        <dbReference type="ARBA" id="ARBA00004370"/>
    </source>
</evidence>
<dbReference type="Gene3D" id="3.30.565.10">
    <property type="entry name" value="Histidine kinase-like ATPase, C-terminal domain"/>
    <property type="match status" value="1"/>
</dbReference>
<keyword evidence="7" id="KW-0418">Kinase</keyword>
<dbReference type="GO" id="GO:0005886">
    <property type="term" value="C:plasma membrane"/>
    <property type="evidence" value="ECO:0007669"/>
    <property type="project" value="TreeGrafter"/>
</dbReference>
<comment type="subcellular location">
    <subcellularLocation>
        <location evidence="2">Membrane</location>
    </subcellularLocation>
</comment>
<dbReference type="Proteomes" id="UP000551327">
    <property type="component" value="Unassembled WGS sequence"/>
</dbReference>
<evidence type="ECO:0000256" key="1">
    <source>
        <dbReference type="ARBA" id="ARBA00000085"/>
    </source>
</evidence>
<protein>
    <recommendedName>
        <fullName evidence="3">histidine kinase</fullName>
        <ecNumber evidence="3">2.7.13.3</ecNumber>
    </recommendedName>
</protein>
<dbReference type="PRINTS" id="PR00344">
    <property type="entry name" value="BCTRLSENSOR"/>
</dbReference>
<dbReference type="InterPro" id="IPR003594">
    <property type="entry name" value="HATPase_dom"/>
</dbReference>
<keyword evidence="8" id="KW-0067">ATP-binding</keyword>
<dbReference type="PROSITE" id="PS50885">
    <property type="entry name" value="HAMP"/>
    <property type="match status" value="1"/>
</dbReference>
<proteinExistence type="predicted"/>
<accession>A0A7X1G1C3</accession>
<evidence type="ECO:0000259" key="10">
    <source>
        <dbReference type="PROSITE" id="PS50109"/>
    </source>
</evidence>
<dbReference type="Pfam" id="PF02518">
    <property type="entry name" value="HATPase_c"/>
    <property type="match status" value="1"/>
</dbReference>
<evidence type="ECO:0000256" key="5">
    <source>
        <dbReference type="ARBA" id="ARBA00022679"/>
    </source>
</evidence>
<dbReference type="SUPFAM" id="SSF47384">
    <property type="entry name" value="Homodimeric domain of signal transducing histidine kinase"/>
    <property type="match status" value="1"/>
</dbReference>
<dbReference type="SMART" id="SM00387">
    <property type="entry name" value="HATPase_c"/>
    <property type="match status" value="1"/>
</dbReference>